<dbReference type="KEGG" id="dej:AWY79_17405"/>
<gene>
    <name evidence="7" type="ORF">AWY79_17405</name>
    <name evidence="8" type="ORF">EDC59_11179</name>
</gene>
<organism evidence="8 10">
    <name type="scientific">Pseudodesulfovibrio indicus</name>
    <dbReference type="NCBI Taxonomy" id="1716143"/>
    <lineage>
        <taxon>Bacteria</taxon>
        <taxon>Pseudomonadati</taxon>
        <taxon>Thermodesulfobacteriota</taxon>
        <taxon>Desulfovibrionia</taxon>
        <taxon>Desulfovibrionales</taxon>
        <taxon>Desulfovibrionaceae</taxon>
    </lineage>
</organism>
<dbReference type="OrthoDB" id="9782876at2"/>
<protein>
    <submittedName>
        <fullName evidence="7">Succinylglutamate desuccinylase</fullName>
    </submittedName>
</protein>
<reference evidence="8 10" key="2">
    <citation type="submission" date="2019-03" db="EMBL/GenBank/DDBJ databases">
        <title>Genomic Encyclopedia of Type Strains, Phase IV (KMG-IV): sequencing the most valuable type-strain genomes for metagenomic binning, comparative biology and taxonomic classification.</title>
        <authorList>
            <person name="Goeker M."/>
        </authorList>
    </citation>
    <scope>NUCLEOTIDE SEQUENCE [LARGE SCALE GENOMIC DNA]</scope>
    <source>
        <strain evidence="8 10">DSM 101483</strain>
    </source>
</reference>
<evidence type="ECO:0000313" key="10">
    <source>
        <dbReference type="Proteomes" id="UP000295506"/>
    </source>
</evidence>
<dbReference type="InterPro" id="IPR053138">
    <property type="entry name" value="N-alpha-Ac-DABA_deacetylase"/>
</dbReference>
<accession>A0A126QTH8</accession>
<evidence type="ECO:0000313" key="7">
    <source>
        <dbReference type="EMBL" id="AMK12755.1"/>
    </source>
</evidence>
<dbReference type="InterPro" id="IPR043795">
    <property type="entry name" value="N-alpha-Ac-DABA-like"/>
</dbReference>
<dbReference type="Proteomes" id="UP000055611">
    <property type="component" value="Chromosome"/>
</dbReference>
<feature type="transmembrane region" description="Helical" evidence="5">
    <location>
        <begin position="76"/>
        <end position="95"/>
    </location>
</feature>
<dbReference type="SUPFAM" id="SSF53187">
    <property type="entry name" value="Zn-dependent exopeptidases"/>
    <property type="match status" value="1"/>
</dbReference>
<keyword evidence="4" id="KW-0862">Zinc</keyword>
<evidence type="ECO:0000259" key="6">
    <source>
        <dbReference type="Pfam" id="PF24827"/>
    </source>
</evidence>
<reference evidence="7 9" key="1">
    <citation type="journal article" date="2016" name="Front. Microbiol.">
        <title>Genome Sequence of the Piezophilic, Mesophilic Sulfate-Reducing Bacterium Desulfovibrio indicus J2T.</title>
        <authorList>
            <person name="Cao J."/>
            <person name="Maignien L."/>
            <person name="Shao Z."/>
            <person name="Alain K."/>
            <person name="Jebbar M."/>
        </authorList>
    </citation>
    <scope>NUCLEOTIDE SEQUENCE [LARGE SCALE GENOMIC DNA]</scope>
    <source>
        <strain evidence="7 9">J2</strain>
    </source>
</reference>
<dbReference type="RefSeq" id="WP_066806657.1">
    <property type="nucleotide sequence ID" value="NZ_CP014206.1"/>
</dbReference>
<dbReference type="GO" id="GO:0046872">
    <property type="term" value="F:metal ion binding"/>
    <property type="evidence" value="ECO:0007669"/>
    <property type="project" value="UniProtKB-KW"/>
</dbReference>
<keyword evidence="5" id="KW-1133">Transmembrane helix</keyword>
<dbReference type="Proteomes" id="UP000295506">
    <property type="component" value="Unassembled WGS sequence"/>
</dbReference>
<keyword evidence="5" id="KW-0812">Transmembrane</keyword>
<comment type="cofactor">
    <cofactor evidence="1">
        <name>Zn(2+)</name>
        <dbReference type="ChEBI" id="CHEBI:29105"/>
    </cofactor>
</comment>
<dbReference type="Pfam" id="PF24827">
    <property type="entry name" value="AstE_AspA_cat"/>
    <property type="match status" value="1"/>
</dbReference>
<dbReference type="InterPro" id="IPR055438">
    <property type="entry name" value="AstE_AspA_cat"/>
</dbReference>
<name>A0A126QTH8_9BACT</name>
<dbReference type="AlphaFoldDB" id="A0A126QTH8"/>
<evidence type="ECO:0000313" key="8">
    <source>
        <dbReference type="EMBL" id="TDT86761.1"/>
    </source>
</evidence>
<dbReference type="EMBL" id="SOBK01000011">
    <property type="protein sequence ID" value="TDT86761.1"/>
    <property type="molecule type" value="Genomic_DNA"/>
</dbReference>
<evidence type="ECO:0000256" key="5">
    <source>
        <dbReference type="SAM" id="Phobius"/>
    </source>
</evidence>
<keyword evidence="5" id="KW-0472">Membrane</keyword>
<dbReference type="CDD" id="cd06251">
    <property type="entry name" value="M14_ASTE_ASPA-like"/>
    <property type="match status" value="1"/>
</dbReference>
<feature type="domain" description="Succinylglutamate desuccinylase/Aspartoacylase catalytic" evidence="6">
    <location>
        <begin position="47"/>
        <end position="224"/>
    </location>
</feature>
<evidence type="ECO:0000256" key="4">
    <source>
        <dbReference type="ARBA" id="ARBA00022833"/>
    </source>
</evidence>
<dbReference type="PANTHER" id="PTHR37326">
    <property type="entry name" value="BLL3975 PROTEIN"/>
    <property type="match status" value="1"/>
</dbReference>
<dbReference type="GO" id="GO:0016788">
    <property type="term" value="F:hydrolase activity, acting on ester bonds"/>
    <property type="evidence" value="ECO:0007669"/>
    <property type="project" value="InterPro"/>
</dbReference>
<evidence type="ECO:0000256" key="1">
    <source>
        <dbReference type="ARBA" id="ARBA00001947"/>
    </source>
</evidence>
<dbReference type="EMBL" id="CP014206">
    <property type="protein sequence ID" value="AMK12755.1"/>
    <property type="molecule type" value="Genomic_DNA"/>
</dbReference>
<dbReference type="GO" id="GO:0016811">
    <property type="term" value="F:hydrolase activity, acting on carbon-nitrogen (but not peptide) bonds, in linear amides"/>
    <property type="evidence" value="ECO:0007669"/>
    <property type="project" value="InterPro"/>
</dbReference>
<keyword evidence="9" id="KW-1185">Reference proteome</keyword>
<evidence type="ECO:0000313" key="9">
    <source>
        <dbReference type="Proteomes" id="UP000055611"/>
    </source>
</evidence>
<keyword evidence="3" id="KW-0378">Hydrolase</keyword>
<evidence type="ECO:0000256" key="3">
    <source>
        <dbReference type="ARBA" id="ARBA00022801"/>
    </source>
</evidence>
<dbReference type="PIRSF" id="PIRSF039012">
    <property type="entry name" value="ASP"/>
    <property type="match status" value="1"/>
</dbReference>
<proteinExistence type="predicted"/>
<dbReference type="PANTHER" id="PTHR37326:SF2">
    <property type="entry name" value="SUCCINYLGLUTAMATE DESUCCINYLASE_ASPARTOACYLASE FAMILY PROTEIN"/>
    <property type="match status" value="1"/>
</dbReference>
<sequence length="341" mass="37007">MTRASVKMGGQAVAAGTSKTILLPVPDTSLRQGSVMPVHLFHGRREGPSLFVCAAIHGDELNGIEIIRRLTRLKRLKQLAGTLYAIPIVNVYGFLANTRYLPDRRDLNRFFPGKEGGSLASELASVFFENVVRRCGYGIDLHTASNHRKNLPHIRGDMADAEVLSMAEAFGAPLALDMAPMEGSLRAAAMESGIKVLLFEAGEALRFDEFSIRAGLRGITSVLESLGMLPAGKRSRKRVPLQIATDRAWCRAPASGLFRATARLGQHVRKGEVLGAIHDPFGSRSADLVAPKDGMIIGDQSLGAVYKGDAIMHIASFDAPRQAQASVDEYSEMVMDDRRAR</sequence>
<dbReference type="Gene3D" id="3.40.630.10">
    <property type="entry name" value="Zn peptidases"/>
    <property type="match status" value="1"/>
</dbReference>
<evidence type="ECO:0000256" key="2">
    <source>
        <dbReference type="ARBA" id="ARBA00022723"/>
    </source>
</evidence>
<keyword evidence="2" id="KW-0479">Metal-binding</keyword>